<evidence type="ECO:0000313" key="1">
    <source>
        <dbReference type="EMBL" id="KAK8944507.1"/>
    </source>
</evidence>
<dbReference type="PANTHER" id="PTHR33710">
    <property type="entry name" value="BNAC02G09200D PROTEIN"/>
    <property type="match status" value="1"/>
</dbReference>
<accession>A0AAP0BPR6</accession>
<evidence type="ECO:0008006" key="3">
    <source>
        <dbReference type="Google" id="ProtNLM"/>
    </source>
</evidence>
<gene>
    <name evidence="1" type="ORF">KSP39_PZI008395</name>
</gene>
<dbReference type="EMBL" id="JBBWWQ010000006">
    <property type="protein sequence ID" value="KAK8944507.1"/>
    <property type="molecule type" value="Genomic_DNA"/>
</dbReference>
<reference evidence="1 2" key="1">
    <citation type="journal article" date="2022" name="Nat. Plants">
        <title>Genomes of leafy and leafless Platanthera orchids illuminate the evolution of mycoheterotrophy.</title>
        <authorList>
            <person name="Li M.H."/>
            <person name="Liu K.W."/>
            <person name="Li Z."/>
            <person name="Lu H.C."/>
            <person name="Ye Q.L."/>
            <person name="Zhang D."/>
            <person name="Wang J.Y."/>
            <person name="Li Y.F."/>
            <person name="Zhong Z.M."/>
            <person name="Liu X."/>
            <person name="Yu X."/>
            <person name="Liu D.K."/>
            <person name="Tu X.D."/>
            <person name="Liu B."/>
            <person name="Hao Y."/>
            <person name="Liao X.Y."/>
            <person name="Jiang Y.T."/>
            <person name="Sun W.H."/>
            <person name="Chen J."/>
            <person name="Chen Y.Q."/>
            <person name="Ai Y."/>
            <person name="Zhai J.W."/>
            <person name="Wu S.S."/>
            <person name="Zhou Z."/>
            <person name="Hsiao Y.Y."/>
            <person name="Wu W.L."/>
            <person name="Chen Y.Y."/>
            <person name="Lin Y.F."/>
            <person name="Hsu J.L."/>
            <person name="Li C.Y."/>
            <person name="Wang Z.W."/>
            <person name="Zhao X."/>
            <person name="Zhong W.Y."/>
            <person name="Ma X.K."/>
            <person name="Ma L."/>
            <person name="Huang J."/>
            <person name="Chen G.Z."/>
            <person name="Huang M.Z."/>
            <person name="Huang L."/>
            <person name="Peng D.H."/>
            <person name="Luo Y.B."/>
            <person name="Zou S.Q."/>
            <person name="Chen S.P."/>
            <person name="Lan S."/>
            <person name="Tsai W.C."/>
            <person name="Van de Peer Y."/>
            <person name="Liu Z.J."/>
        </authorList>
    </citation>
    <scope>NUCLEOTIDE SEQUENCE [LARGE SCALE GENOMIC DNA]</scope>
    <source>
        <strain evidence="1">Lor287</strain>
    </source>
</reference>
<dbReference type="SUPFAM" id="SSF56219">
    <property type="entry name" value="DNase I-like"/>
    <property type="match status" value="1"/>
</dbReference>
<sequence>MVHEDDSQWIVGSARIPGLPNWMVAFVYADTDQHVRRRIWEMLARGVALNSPTIVGGNFNYTLRPEDKKGGRPFSYSLGAREMEDAVLANDLRELPFVGANDTWCNNQPGAAQVLVRLDRMFLNLVGLALVLLASIRHLTRLGSDHCPILLQLGSPNSDRWSRWFRFEDVWLSYPMCSKIVQQNWNRADLGSAAEVLRRKWSRTLRELFFWSKNKLKELGALKSQLEAEVANLQVREGSAMGISEDENAPSSRRLRSWQPSWGGWNLGGSSERKLGGSRRATPTRRTSALWPPIVVVHIRNVQLTYGEEEPVEDPAQIERAFMDIFANKWTGAAPALSGWPALPQSQLVPPAAASLLAADISDEEIWAAIRDLKPNRSPGRDGMTASFLHSFWLTIKKDVCSALQEFFRTGLIPPE</sequence>
<protein>
    <recommendedName>
        <fullName evidence="3">Reverse transcriptase</fullName>
    </recommendedName>
</protein>
<name>A0AAP0BPR6_9ASPA</name>
<dbReference type="Proteomes" id="UP001418222">
    <property type="component" value="Unassembled WGS sequence"/>
</dbReference>
<dbReference type="Gene3D" id="3.60.10.10">
    <property type="entry name" value="Endonuclease/exonuclease/phosphatase"/>
    <property type="match status" value="1"/>
</dbReference>
<comment type="caution">
    <text evidence="1">The sequence shown here is derived from an EMBL/GenBank/DDBJ whole genome shotgun (WGS) entry which is preliminary data.</text>
</comment>
<dbReference type="AlphaFoldDB" id="A0AAP0BPR6"/>
<evidence type="ECO:0000313" key="2">
    <source>
        <dbReference type="Proteomes" id="UP001418222"/>
    </source>
</evidence>
<dbReference type="PANTHER" id="PTHR33710:SF71">
    <property type="entry name" value="ENDONUCLEASE_EXONUCLEASE_PHOSPHATASE DOMAIN-CONTAINING PROTEIN"/>
    <property type="match status" value="1"/>
</dbReference>
<proteinExistence type="predicted"/>
<organism evidence="1 2">
    <name type="scientific">Platanthera zijinensis</name>
    <dbReference type="NCBI Taxonomy" id="2320716"/>
    <lineage>
        <taxon>Eukaryota</taxon>
        <taxon>Viridiplantae</taxon>
        <taxon>Streptophyta</taxon>
        <taxon>Embryophyta</taxon>
        <taxon>Tracheophyta</taxon>
        <taxon>Spermatophyta</taxon>
        <taxon>Magnoliopsida</taxon>
        <taxon>Liliopsida</taxon>
        <taxon>Asparagales</taxon>
        <taxon>Orchidaceae</taxon>
        <taxon>Orchidoideae</taxon>
        <taxon>Orchideae</taxon>
        <taxon>Orchidinae</taxon>
        <taxon>Platanthera</taxon>
    </lineage>
</organism>
<keyword evidence="2" id="KW-1185">Reference proteome</keyword>
<dbReference type="InterPro" id="IPR036691">
    <property type="entry name" value="Endo/exonu/phosph_ase_sf"/>
</dbReference>